<proteinExistence type="predicted"/>
<dbReference type="Pfam" id="PF01381">
    <property type="entry name" value="HTH_3"/>
    <property type="match status" value="1"/>
</dbReference>
<accession>A0ABV4DUC2</accession>
<reference evidence="3 4" key="1">
    <citation type="submission" date="2024-08" db="EMBL/GenBank/DDBJ databases">
        <title>Clostridium lapicellarii sp. nov., and Clostridium renhuaiense sp. nov., two species isolated from the mud in a fermentation cellar used for producing sauce-flavour Chinese liquors.</title>
        <authorList>
            <person name="Yang F."/>
            <person name="Wang H."/>
            <person name="Chen L.Q."/>
            <person name="Zhou N."/>
            <person name="Lu J.J."/>
            <person name="Pu X.X."/>
            <person name="Wan B."/>
            <person name="Wang L."/>
            <person name="Liu S.J."/>
        </authorList>
    </citation>
    <scope>NUCLEOTIDE SEQUENCE [LARGE SCALE GENOMIC DNA]</scope>
    <source>
        <strain evidence="3 4">MT-113</strain>
    </source>
</reference>
<dbReference type="Gene3D" id="1.10.260.40">
    <property type="entry name" value="lambda repressor-like DNA-binding domains"/>
    <property type="match status" value="1"/>
</dbReference>
<feature type="domain" description="HTH cro/C1-type" evidence="2">
    <location>
        <begin position="16"/>
        <end position="70"/>
    </location>
</feature>
<evidence type="ECO:0000313" key="3">
    <source>
        <dbReference type="EMBL" id="MEY8762582.1"/>
    </source>
</evidence>
<dbReference type="PROSITE" id="PS50943">
    <property type="entry name" value="HTH_CROC1"/>
    <property type="match status" value="1"/>
</dbReference>
<dbReference type="InterPro" id="IPR001387">
    <property type="entry name" value="Cro/C1-type_HTH"/>
</dbReference>
<dbReference type="SUPFAM" id="SSF47413">
    <property type="entry name" value="lambda repressor-like DNA-binding domains"/>
    <property type="match status" value="1"/>
</dbReference>
<dbReference type="RefSeq" id="WP_369868464.1">
    <property type="nucleotide sequence ID" value="NZ_JBGFFE010000002.1"/>
</dbReference>
<organism evidence="3 4">
    <name type="scientific">Clostridium lapidicellarium</name>
    <dbReference type="NCBI Taxonomy" id="3240931"/>
    <lineage>
        <taxon>Bacteria</taxon>
        <taxon>Bacillati</taxon>
        <taxon>Bacillota</taxon>
        <taxon>Clostridia</taxon>
        <taxon>Eubacteriales</taxon>
        <taxon>Clostridiaceae</taxon>
        <taxon>Clostridium</taxon>
    </lineage>
</organism>
<dbReference type="CDD" id="cd00093">
    <property type="entry name" value="HTH_XRE"/>
    <property type="match status" value="1"/>
</dbReference>
<dbReference type="PANTHER" id="PTHR46797:SF24">
    <property type="entry name" value="DNA-BINDING PHAGE PROTEIN"/>
    <property type="match status" value="1"/>
</dbReference>
<dbReference type="Proteomes" id="UP001565220">
    <property type="component" value="Unassembled WGS sequence"/>
</dbReference>
<name>A0ABV4DUC2_9CLOT</name>
<dbReference type="InterPro" id="IPR050807">
    <property type="entry name" value="TransReg_Diox_bact_type"/>
</dbReference>
<comment type="caution">
    <text evidence="3">The sequence shown here is derived from an EMBL/GenBank/DDBJ whole genome shotgun (WGS) entry which is preliminary data.</text>
</comment>
<gene>
    <name evidence="3" type="ORF">AB8S09_02805</name>
</gene>
<sequence length="129" mass="15380">MKNDESIDEREVGRRVREKREELNLTREKFAEMVNLSTLYIGQLERGERQMSLTALVRIANCLHVTTDYLIYGEHREQTKDMIIRERIKKYKLTRAEGDDVLYKLLERCSKKELDLIENMVKLILPYMG</sequence>
<keyword evidence="4" id="KW-1185">Reference proteome</keyword>
<keyword evidence="1" id="KW-0238">DNA-binding</keyword>
<dbReference type="SMART" id="SM00530">
    <property type="entry name" value="HTH_XRE"/>
    <property type="match status" value="1"/>
</dbReference>
<dbReference type="PANTHER" id="PTHR46797">
    <property type="entry name" value="HTH-TYPE TRANSCRIPTIONAL REGULATOR"/>
    <property type="match status" value="1"/>
</dbReference>
<evidence type="ECO:0000256" key="1">
    <source>
        <dbReference type="ARBA" id="ARBA00023125"/>
    </source>
</evidence>
<dbReference type="InterPro" id="IPR010982">
    <property type="entry name" value="Lambda_DNA-bd_dom_sf"/>
</dbReference>
<protein>
    <submittedName>
        <fullName evidence="3">Helix-turn-helix domain-containing protein</fullName>
    </submittedName>
</protein>
<evidence type="ECO:0000313" key="4">
    <source>
        <dbReference type="Proteomes" id="UP001565220"/>
    </source>
</evidence>
<dbReference type="EMBL" id="JBGFFE010000002">
    <property type="protein sequence ID" value="MEY8762582.1"/>
    <property type="molecule type" value="Genomic_DNA"/>
</dbReference>
<evidence type="ECO:0000259" key="2">
    <source>
        <dbReference type="PROSITE" id="PS50943"/>
    </source>
</evidence>